<dbReference type="PROSITE" id="PS51071">
    <property type="entry name" value="HTH_RPIR"/>
    <property type="match status" value="1"/>
</dbReference>
<dbReference type="InterPro" id="IPR000281">
    <property type="entry name" value="HTH_RpiR"/>
</dbReference>
<dbReference type="Proteomes" id="UP000280960">
    <property type="component" value="Chromosome"/>
</dbReference>
<dbReference type="PANTHER" id="PTHR30514:SF1">
    <property type="entry name" value="HTH-TYPE TRANSCRIPTIONAL REGULATOR HEXR-RELATED"/>
    <property type="match status" value="1"/>
</dbReference>
<evidence type="ECO:0000313" key="7">
    <source>
        <dbReference type="Proteomes" id="UP000280960"/>
    </source>
</evidence>
<proteinExistence type="predicted"/>
<dbReference type="Pfam" id="PF01380">
    <property type="entry name" value="SIS"/>
    <property type="match status" value="1"/>
</dbReference>
<dbReference type="AlphaFoldDB" id="A0A3G2R2A5"/>
<sequence length="283" mass="30964">MQEQNGVILKIRSVYNSLTKAEKKVADYVFENPEDIIYLSVTELAEKCGIGETTIIRFCRHIGMTGFQELKLNMAKDIVEPETSIHESISYDDSIPILVQKITNENMMTLSNTVKLLSMDALEKAVDLIINADKIEFFGVGASGYTALDAKYKFLRLGLKVDANLDAHIQAISAVNLGERDVAVGISFSGSTKDTVETCRLAKNSGAKVICITNYARSPITSVADIVLLTAAKETPLRSGALTSKIAQLHLLDILYTAVAIKMRDKALQGLNKTAKAVLDKLY</sequence>
<keyword evidence="2" id="KW-0238">DNA-binding</keyword>
<dbReference type="InterPro" id="IPR035472">
    <property type="entry name" value="RpiR-like_SIS"/>
</dbReference>
<dbReference type="Gene3D" id="1.10.10.10">
    <property type="entry name" value="Winged helix-like DNA-binding domain superfamily/Winged helix DNA-binding domain"/>
    <property type="match status" value="1"/>
</dbReference>
<dbReference type="CDD" id="cd05013">
    <property type="entry name" value="SIS_RpiR"/>
    <property type="match status" value="1"/>
</dbReference>
<dbReference type="InterPro" id="IPR046348">
    <property type="entry name" value="SIS_dom_sf"/>
</dbReference>
<evidence type="ECO:0000259" key="5">
    <source>
        <dbReference type="PROSITE" id="PS51464"/>
    </source>
</evidence>
<dbReference type="GO" id="GO:1901135">
    <property type="term" value="P:carbohydrate derivative metabolic process"/>
    <property type="evidence" value="ECO:0007669"/>
    <property type="project" value="InterPro"/>
</dbReference>
<dbReference type="PROSITE" id="PS51464">
    <property type="entry name" value="SIS"/>
    <property type="match status" value="1"/>
</dbReference>
<gene>
    <name evidence="6" type="ORF">D2962_02160</name>
</gene>
<dbReference type="GO" id="GO:0003700">
    <property type="term" value="F:DNA-binding transcription factor activity"/>
    <property type="evidence" value="ECO:0007669"/>
    <property type="project" value="InterPro"/>
</dbReference>
<dbReference type="GO" id="GO:0003677">
    <property type="term" value="F:DNA binding"/>
    <property type="evidence" value="ECO:0007669"/>
    <property type="project" value="UniProtKB-KW"/>
</dbReference>
<dbReference type="GO" id="GO:0097367">
    <property type="term" value="F:carbohydrate derivative binding"/>
    <property type="evidence" value="ECO:0007669"/>
    <property type="project" value="InterPro"/>
</dbReference>
<keyword evidence="7" id="KW-1185">Reference proteome</keyword>
<dbReference type="InterPro" id="IPR001347">
    <property type="entry name" value="SIS_dom"/>
</dbReference>
<dbReference type="Gene3D" id="3.40.50.10490">
    <property type="entry name" value="Glucose-6-phosphate isomerase like protein, domain 1"/>
    <property type="match status" value="1"/>
</dbReference>
<dbReference type="EMBL" id="CP033169">
    <property type="protein sequence ID" value="AYO29570.1"/>
    <property type="molecule type" value="Genomic_DNA"/>
</dbReference>
<protein>
    <submittedName>
        <fullName evidence="6">MurR/RpiR family transcriptional regulator</fullName>
    </submittedName>
</protein>
<reference evidence="6 7" key="1">
    <citation type="submission" date="2018-10" db="EMBL/GenBank/DDBJ databases">
        <authorList>
            <person name="Zhang X."/>
        </authorList>
    </citation>
    <scope>NUCLEOTIDE SEQUENCE [LARGE SCALE GENOMIC DNA]</scope>
    <source>
        <strain evidence="6 7">SK-G1</strain>
    </source>
</reference>
<evidence type="ECO:0000259" key="4">
    <source>
        <dbReference type="PROSITE" id="PS51071"/>
    </source>
</evidence>
<name>A0A3G2R2A5_9FIRM</name>
<dbReference type="InterPro" id="IPR009057">
    <property type="entry name" value="Homeodomain-like_sf"/>
</dbReference>
<dbReference type="Pfam" id="PF01418">
    <property type="entry name" value="HTH_6"/>
    <property type="match status" value="1"/>
</dbReference>
<dbReference type="SUPFAM" id="SSF53697">
    <property type="entry name" value="SIS domain"/>
    <property type="match status" value="1"/>
</dbReference>
<evidence type="ECO:0000256" key="3">
    <source>
        <dbReference type="ARBA" id="ARBA00023163"/>
    </source>
</evidence>
<accession>A0A3G2R2A5</accession>
<evidence type="ECO:0000256" key="1">
    <source>
        <dbReference type="ARBA" id="ARBA00023015"/>
    </source>
</evidence>
<feature type="domain" description="SIS" evidence="5">
    <location>
        <begin position="125"/>
        <end position="265"/>
    </location>
</feature>
<dbReference type="RefSeq" id="WP_122013974.1">
    <property type="nucleotide sequence ID" value="NZ_CP033169.1"/>
</dbReference>
<organism evidence="6 7">
    <name type="scientific">Biomaibacter acetigenes</name>
    <dbReference type="NCBI Taxonomy" id="2316383"/>
    <lineage>
        <taxon>Bacteria</taxon>
        <taxon>Bacillati</taxon>
        <taxon>Bacillota</taxon>
        <taxon>Clostridia</taxon>
        <taxon>Thermosediminibacterales</taxon>
        <taxon>Tepidanaerobacteraceae</taxon>
        <taxon>Biomaibacter</taxon>
    </lineage>
</organism>
<keyword evidence="3" id="KW-0804">Transcription</keyword>
<dbReference type="KEGG" id="bacg:D2962_02160"/>
<keyword evidence="1" id="KW-0805">Transcription regulation</keyword>
<feature type="domain" description="HTH rpiR-type" evidence="4">
    <location>
        <begin position="5"/>
        <end position="81"/>
    </location>
</feature>
<dbReference type="SUPFAM" id="SSF46689">
    <property type="entry name" value="Homeodomain-like"/>
    <property type="match status" value="1"/>
</dbReference>
<dbReference type="InterPro" id="IPR047640">
    <property type="entry name" value="RpiR-like"/>
</dbReference>
<evidence type="ECO:0000313" key="6">
    <source>
        <dbReference type="EMBL" id="AYO29570.1"/>
    </source>
</evidence>
<evidence type="ECO:0000256" key="2">
    <source>
        <dbReference type="ARBA" id="ARBA00023125"/>
    </source>
</evidence>
<dbReference type="PANTHER" id="PTHR30514">
    <property type="entry name" value="GLUCOKINASE"/>
    <property type="match status" value="1"/>
</dbReference>
<dbReference type="InterPro" id="IPR036388">
    <property type="entry name" value="WH-like_DNA-bd_sf"/>
</dbReference>